<feature type="non-terminal residue" evidence="2">
    <location>
        <position position="1"/>
    </location>
</feature>
<accession>A0A6J4M0Z8</accession>
<organism evidence="2">
    <name type="scientific">uncultured Nocardioidaceae bacterium</name>
    <dbReference type="NCBI Taxonomy" id="253824"/>
    <lineage>
        <taxon>Bacteria</taxon>
        <taxon>Bacillati</taxon>
        <taxon>Actinomycetota</taxon>
        <taxon>Actinomycetes</taxon>
        <taxon>Propionibacteriales</taxon>
        <taxon>Nocardioidaceae</taxon>
        <taxon>environmental samples</taxon>
    </lineage>
</organism>
<feature type="region of interest" description="Disordered" evidence="1">
    <location>
        <begin position="102"/>
        <end position="209"/>
    </location>
</feature>
<reference evidence="2" key="1">
    <citation type="submission" date="2020-02" db="EMBL/GenBank/DDBJ databases">
        <authorList>
            <person name="Meier V. D."/>
        </authorList>
    </citation>
    <scope>NUCLEOTIDE SEQUENCE</scope>
    <source>
        <strain evidence="2">AVDCRST_MAG24</strain>
    </source>
</reference>
<name>A0A6J4M0Z8_9ACTN</name>
<protein>
    <submittedName>
        <fullName evidence="2">Putrescine transport system permease protein PotI</fullName>
    </submittedName>
</protein>
<feature type="compositionally biased region" description="Basic and acidic residues" evidence="1">
    <location>
        <begin position="47"/>
        <end position="56"/>
    </location>
</feature>
<evidence type="ECO:0000313" key="2">
    <source>
        <dbReference type="EMBL" id="CAA9346956.1"/>
    </source>
</evidence>
<feature type="compositionally biased region" description="Basic and acidic residues" evidence="1">
    <location>
        <begin position="104"/>
        <end position="119"/>
    </location>
</feature>
<feature type="region of interest" description="Disordered" evidence="1">
    <location>
        <begin position="1"/>
        <end position="56"/>
    </location>
</feature>
<gene>
    <name evidence="2" type="ORF">AVDCRST_MAG24-1571</name>
</gene>
<dbReference type="EMBL" id="CADCUF010000232">
    <property type="protein sequence ID" value="CAA9346956.1"/>
    <property type="molecule type" value="Genomic_DNA"/>
</dbReference>
<sequence length="301" mass="33041">DRDPDPRPLALRDPGRRRGQGRLRAVRAVRPVASQPAAVALGPPRAHPRDPGPRLHLRPDRLHRRALVQPAVGTRGQRAVRVVHARQLDLGVRAGGALRLAAAQHRDQPRRDGAGDGPRHAHGVRPRAAQLPRAQDLEPGDLPADGHARGRHGRLAARDVRLPRPRQPAGVHHDRHRARDVLPVVRRRDGQGAAHRARPAPRAGGDGPLRQRVADVPAGDPAAGAARHHRGRHAGVLALLRRLHRHELHLGPVGDLPAVRVRRQAQGLPAAALRRRDDHVLRVVRVRRRWRAVAPPSQLLL</sequence>
<dbReference type="AlphaFoldDB" id="A0A6J4M0Z8"/>
<feature type="non-terminal residue" evidence="2">
    <location>
        <position position="301"/>
    </location>
</feature>
<proteinExistence type="predicted"/>
<feature type="compositionally biased region" description="Low complexity" evidence="1">
    <location>
        <begin position="28"/>
        <end position="40"/>
    </location>
</feature>
<evidence type="ECO:0000256" key="1">
    <source>
        <dbReference type="SAM" id="MobiDB-lite"/>
    </source>
</evidence>
<feature type="compositionally biased region" description="Basic residues" evidence="1">
    <location>
        <begin position="15"/>
        <end position="27"/>
    </location>
</feature>